<accession>A0AA41YZC4</accession>
<dbReference type="Proteomes" id="UP001165667">
    <property type="component" value="Unassembled WGS sequence"/>
</dbReference>
<gene>
    <name evidence="1" type="ORF">M8523_18490</name>
</gene>
<dbReference type="RefSeq" id="WP_282586378.1">
    <property type="nucleotide sequence ID" value="NZ_JAMOIM010000012.1"/>
</dbReference>
<comment type="caution">
    <text evidence="1">The sequence shown here is derived from an EMBL/GenBank/DDBJ whole genome shotgun (WGS) entry which is preliminary data.</text>
</comment>
<evidence type="ECO:0000313" key="2">
    <source>
        <dbReference type="Proteomes" id="UP001165667"/>
    </source>
</evidence>
<dbReference type="AlphaFoldDB" id="A0AA41YZC4"/>
<proteinExistence type="predicted"/>
<reference evidence="1" key="1">
    <citation type="submission" date="2022-05" db="EMBL/GenBank/DDBJ databases">
        <authorList>
            <person name="Pankratov T."/>
        </authorList>
    </citation>
    <scope>NUCLEOTIDE SEQUENCE</scope>
    <source>
        <strain evidence="1">BP6-180914</strain>
    </source>
</reference>
<keyword evidence="2" id="KW-1185">Reference proteome</keyword>
<protein>
    <submittedName>
        <fullName evidence="1">Uncharacterized protein</fullName>
    </submittedName>
</protein>
<evidence type="ECO:0000313" key="1">
    <source>
        <dbReference type="EMBL" id="MCW6510012.1"/>
    </source>
</evidence>
<organism evidence="1 2">
    <name type="scientific">Lichenifustis flavocetrariae</name>
    <dbReference type="NCBI Taxonomy" id="2949735"/>
    <lineage>
        <taxon>Bacteria</taxon>
        <taxon>Pseudomonadati</taxon>
        <taxon>Pseudomonadota</taxon>
        <taxon>Alphaproteobacteria</taxon>
        <taxon>Hyphomicrobiales</taxon>
        <taxon>Lichenihabitantaceae</taxon>
        <taxon>Lichenifustis</taxon>
    </lineage>
</organism>
<sequence>MSQAQVQRGSFLMERLTIGVSEEFAAELAAFMESHAYRNRSKVNRYDDIEVSTA</sequence>
<dbReference type="EMBL" id="JAMOIM010000012">
    <property type="protein sequence ID" value="MCW6510012.1"/>
    <property type="molecule type" value="Genomic_DNA"/>
</dbReference>
<name>A0AA41YZC4_9HYPH</name>